<gene>
    <name evidence="1" type="ORF">NGX11_06420</name>
</gene>
<name>A0AA46NBK9_9BACT</name>
<accession>A0AA46NBK9</accession>
<evidence type="ECO:0000313" key="1">
    <source>
        <dbReference type="EMBL" id="UYF42542.1"/>
    </source>
</evidence>
<dbReference type="EMBL" id="CP099556">
    <property type="protein sequence ID" value="UYF42542.1"/>
    <property type="molecule type" value="Genomic_DNA"/>
</dbReference>
<dbReference type="Proteomes" id="UP001164100">
    <property type="component" value="Chromosome"/>
</dbReference>
<evidence type="ECO:0000313" key="2">
    <source>
        <dbReference type="Proteomes" id="UP001164100"/>
    </source>
</evidence>
<protein>
    <submittedName>
        <fullName evidence="1">Uncharacterized protein</fullName>
    </submittedName>
</protein>
<dbReference type="RefSeq" id="WP_263514156.1">
    <property type="nucleotide sequence ID" value="NZ_CP099556.1"/>
</dbReference>
<reference evidence="1" key="1">
    <citation type="journal article" date="2022" name="Front. Microbiol.">
        <title>Species classification and novel plasmid identifications in Arcobacter cryaerophilus and Arcobacter cryaerophilus-like organisms.</title>
        <authorList>
            <person name="Zhou G."/>
            <person name="Wang M."/>
            <person name="Wang H."/>
            <person name="Chen X."/>
            <person name="Gu Y."/>
            <person name="Shao Z."/>
            <person name="Zhang J."/>
            <person name="Zhang M."/>
        </authorList>
    </citation>
    <scope>NUCLEOTIDE SEQUENCE</scope>
    <source>
        <strain evidence="1">ICDCAC48</strain>
    </source>
</reference>
<sequence length="104" mass="12487">MIKNIALREQLIWSPCKINLQTETFENLELLSIDEIKNSTAFKKVNLKNRYIIYFNENNYGFCFDYLKLMNYDSEKFNNEIQRAENGVLNKIVEMKKRGRCYSK</sequence>
<organism evidence="1 2">
    <name type="scientific">Aliarcobacter cryaerophilus</name>
    <dbReference type="NCBI Taxonomy" id="28198"/>
    <lineage>
        <taxon>Bacteria</taxon>
        <taxon>Pseudomonadati</taxon>
        <taxon>Campylobacterota</taxon>
        <taxon>Epsilonproteobacteria</taxon>
        <taxon>Campylobacterales</taxon>
        <taxon>Arcobacteraceae</taxon>
        <taxon>Aliarcobacter</taxon>
    </lineage>
</organism>
<dbReference type="AlphaFoldDB" id="A0AA46NBK9"/>
<proteinExistence type="predicted"/>